<evidence type="ECO:0000313" key="3">
    <source>
        <dbReference type="Proteomes" id="UP000003781"/>
    </source>
</evidence>
<dbReference type="OrthoDB" id="583558at2"/>
<feature type="transmembrane region" description="Helical" evidence="1">
    <location>
        <begin position="95"/>
        <end position="121"/>
    </location>
</feature>
<dbReference type="EMBL" id="AAXW01000005">
    <property type="protein sequence ID" value="EAZ92716.1"/>
    <property type="molecule type" value="Genomic_DNA"/>
</dbReference>
<dbReference type="AlphaFoldDB" id="A3ILR5"/>
<gene>
    <name evidence="2" type="ORF">CY0110_24156</name>
</gene>
<protein>
    <submittedName>
        <fullName evidence="2">Uncharacterized protein</fullName>
    </submittedName>
</protein>
<keyword evidence="3" id="KW-1185">Reference proteome</keyword>
<dbReference type="RefSeq" id="WP_008274289.1">
    <property type="nucleotide sequence ID" value="NZ_AAXW01000005.1"/>
</dbReference>
<feature type="transmembrane region" description="Helical" evidence="1">
    <location>
        <begin position="141"/>
        <end position="161"/>
    </location>
</feature>
<comment type="caution">
    <text evidence="2">The sequence shown here is derived from an EMBL/GenBank/DDBJ whole genome shotgun (WGS) entry which is preliminary data.</text>
</comment>
<name>A3ILR5_9CHRO</name>
<dbReference type="eggNOG" id="ENOG5032YR3">
    <property type="taxonomic scope" value="Bacteria"/>
</dbReference>
<keyword evidence="1" id="KW-0812">Transmembrane</keyword>
<sequence length="171" mass="19280">MAKFIRFPFLCIALVVLTYASFGWYIGQSASSWSLWLASQGESWGWILEDETIFFLLHILAGSLVLLITISLIAPVAIITILFGSSFQSDNKAIIAVLLWSFVIVITLRWITFFAHFFLLLSAAILAKLELQKLGYPQWKVISILIFICFGGFILGLLGSYDFDINNLIFK</sequence>
<evidence type="ECO:0000256" key="1">
    <source>
        <dbReference type="SAM" id="Phobius"/>
    </source>
</evidence>
<keyword evidence="1" id="KW-1133">Transmembrane helix</keyword>
<feature type="transmembrane region" description="Helical" evidence="1">
    <location>
        <begin position="7"/>
        <end position="27"/>
    </location>
</feature>
<organism evidence="2 3">
    <name type="scientific">Crocosphaera chwakensis CCY0110</name>
    <dbReference type="NCBI Taxonomy" id="391612"/>
    <lineage>
        <taxon>Bacteria</taxon>
        <taxon>Bacillati</taxon>
        <taxon>Cyanobacteriota</taxon>
        <taxon>Cyanophyceae</taxon>
        <taxon>Oscillatoriophycideae</taxon>
        <taxon>Chroococcales</taxon>
        <taxon>Aphanothecaceae</taxon>
        <taxon>Crocosphaera</taxon>
        <taxon>Crocosphaera chwakensis</taxon>
    </lineage>
</organism>
<feature type="transmembrane region" description="Helical" evidence="1">
    <location>
        <begin position="53"/>
        <end position="83"/>
    </location>
</feature>
<keyword evidence="1" id="KW-0472">Membrane</keyword>
<evidence type="ECO:0000313" key="2">
    <source>
        <dbReference type="EMBL" id="EAZ92716.1"/>
    </source>
</evidence>
<proteinExistence type="predicted"/>
<reference evidence="2 3" key="1">
    <citation type="submission" date="2007-03" db="EMBL/GenBank/DDBJ databases">
        <authorList>
            <person name="Stal L."/>
            <person name="Ferriera S."/>
            <person name="Johnson J."/>
            <person name="Kravitz S."/>
            <person name="Beeson K."/>
            <person name="Sutton G."/>
            <person name="Rogers Y.-H."/>
            <person name="Friedman R."/>
            <person name="Frazier M."/>
            <person name="Venter J.C."/>
        </authorList>
    </citation>
    <scope>NUCLEOTIDE SEQUENCE [LARGE SCALE GENOMIC DNA]</scope>
    <source>
        <strain evidence="2 3">CCY0110</strain>
    </source>
</reference>
<dbReference type="Proteomes" id="UP000003781">
    <property type="component" value="Unassembled WGS sequence"/>
</dbReference>
<accession>A3ILR5</accession>